<evidence type="ECO:0000313" key="2">
    <source>
        <dbReference type="EMBL" id="PTW57606.1"/>
    </source>
</evidence>
<organism evidence="2 3">
    <name type="scientific">Breoghania corrubedonensis</name>
    <dbReference type="NCBI Taxonomy" id="665038"/>
    <lineage>
        <taxon>Bacteria</taxon>
        <taxon>Pseudomonadati</taxon>
        <taxon>Pseudomonadota</taxon>
        <taxon>Alphaproteobacteria</taxon>
        <taxon>Hyphomicrobiales</taxon>
        <taxon>Stappiaceae</taxon>
        <taxon>Breoghania</taxon>
    </lineage>
</organism>
<dbReference type="GO" id="GO:0016757">
    <property type="term" value="F:glycosyltransferase activity"/>
    <property type="evidence" value="ECO:0007669"/>
    <property type="project" value="InterPro"/>
</dbReference>
<feature type="domain" description="Glycosyl transferase family 1" evidence="1">
    <location>
        <begin position="222"/>
        <end position="381"/>
    </location>
</feature>
<dbReference type="Gene3D" id="3.40.50.2000">
    <property type="entry name" value="Glycogen Phosphorylase B"/>
    <property type="match status" value="2"/>
</dbReference>
<dbReference type="EMBL" id="QAYG01000010">
    <property type="protein sequence ID" value="PTW57606.1"/>
    <property type="molecule type" value="Genomic_DNA"/>
</dbReference>
<dbReference type="Pfam" id="PF00534">
    <property type="entry name" value="Glycos_transf_1"/>
    <property type="match status" value="1"/>
</dbReference>
<protein>
    <submittedName>
        <fullName evidence="2">Glycosyltransferase involved in cell wall biosynthesis</fullName>
    </submittedName>
</protein>
<keyword evidence="3" id="KW-1185">Reference proteome</keyword>
<evidence type="ECO:0000259" key="1">
    <source>
        <dbReference type="Pfam" id="PF00534"/>
    </source>
</evidence>
<sequence length="411" mass="45308">MPRIAVVVKGYPRLSETFIAQEILGLEQRGVKQLIVSLRHPTDPHLHDLHREISADVLYLPEYLKDDPGRVAKARRWAETQPGFAAARAAFEADLAHERSANRYRRFGQACVFAHELPADITWLHTHYLHTPASVTRYAALILGMPWSFSAHAKDIWTSADWELKAKLKDAAWGVTCTKVNAEHLNRLAGRTDAVELVYHGLDFSRFPKPPVARAARDGSGEPVRILSVGRLVEKKGYDDLIAALALLPKDLAWRFDHIGGGALKDRLQASAQKAGIAERIVWHGAQAREAVIKACEEADLFTLPSRIAKSGDRDGLPNVLMEAQSLGLCCLSTRVSAIPELIEDERTGVLVPPHDPVALSRALDALIRDPARRARLGTAAAGDVRRRFSSTPGIDRLAEKLKPSARHAAE</sequence>
<dbReference type="RefSeq" id="WP_107991486.1">
    <property type="nucleotide sequence ID" value="NZ_QAYG01000010.1"/>
</dbReference>
<reference evidence="2 3" key="1">
    <citation type="submission" date="2018-04" db="EMBL/GenBank/DDBJ databases">
        <title>Genomic Encyclopedia of Archaeal and Bacterial Type Strains, Phase II (KMG-II): from individual species to whole genera.</title>
        <authorList>
            <person name="Goeker M."/>
        </authorList>
    </citation>
    <scope>NUCLEOTIDE SEQUENCE [LARGE SCALE GENOMIC DNA]</scope>
    <source>
        <strain evidence="2 3">DSM 23382</strain>
    </source>
</reference>
<dbReference type="PANTHER" id="PTHR12526">
    <property type="entry name" value="GLYCOSYLTRANSFERASE"/>
    <property type="match status" value="1"/>
</dbReference>
<dbReference type="InterPro" id="IPR001296">
    <property type="entry name" value="Glyco_trans_1"/>
</dbReference>
<dbReference type="CDD" id="cd03801">
    <property type="entry name" value="GT4_PimA-like"/>
    <property type="match status" value="1"/>
</dbReference>
<keyword evidence="2" id="KW-0808">Transferase</keyword>
<accession>A0A2T5V1J6</accession>
<proteinExistence type="predicted"/>
<evidence type="ECO:0000313" key="3">
    <source>
        <dbReference type="Proteomes" id="UP000244081"/>
    </source>
</evidence>
<name>A0A2T5V1J6_9HYPH</name>
<comment type="caution">
    <text evidence="2">The sequence shown here is derived from an EMBL/GenBank/DDBJ whole genome shotgun (WGS) entry which is preliminary data.</text>
</comment>
<dbReference type="AlphaFoldDB" id="A0A2T5V1J6"/>
<gene>
    <name evidence="2" type="ORF">C8N35_11085</name>
</gene>
<dbReference type="OrthoDB" id="9790710at2"/>
<dbReference type="Proteomes" id="UP000244081">
    <property type="component" value="Unassembled WGS sequence"/>
</dbReference>
<dbReference type="SUPFAM" id="SSF53756">
    <property type="entry name" value="UDP-Glycosyltransferase/glycogen phosphorylase"/>
    <property type="match status" value="1"/>
</dbReference>